<sequence length="89" mass="10359">MSVLIRHYKPGGIYNTKIWRFASTTAESTKQTNGEDEEEFRVLDILKKKDRFQRKVARKTEVPPDRTDKMRTDQVRLVPGVTSTGYDLL</sequence>
<dbReference type="OrthoDB" id="283424at2759"/>
<organism evidence="1 2">
    <name type="scientific">Pararge aegeria aegeria</name>
    <dbReference type="NCBI Taxonomy" id="348720"/>
    <lineage>
        <taxon>Eukaryota</taxon>
        <taxon>Metazoa</taxon>
        <taxon>Ecdysozoa</taxon>
        <taxon>Arthropoda</taxon>
        <taxon>Hexapoda</taxon>
        <taxon>Insecta</taxon>
        <taxon>Pterygota</taxon>
        <taxon>Neoptera</taxon>
        <taxon>Endopterygota</taxon>
        <taxon>Lepidoptera</taxon>
        <taxon>Glossata</taxon>
        <taxon>Ditrysia</taxon>
        <taxon>Papilionoidea</taxon>
        <taxon>Nymphalidae</taxon>
        <taxon>Satyrinae</taxon>
        <taxon>Satyrini</taxon>
        <taxon>Parargina</taxon>
        <taxon>Pararge</taxon>
    </lineage>
</organism>
<protein>
    <submittedName>
        <fullName evidence="1">Jg19033 protein</fullName>
    </submittedName>
</protein>
<dbReference type="AlphaFoldDB" id="A0A8S4R3Q2"/>
<comment type="caution">
    <text evidence="1">The sequence shown here is derived from an EMBL/GenBank/DDBJ whole genome shotgun (WGS) entry which is preliminary data.</text>
</comment>
<name>A0A8S4R3Q2_9NEOP</name>
<accession>A0A8S4R3Q2</accession>
<evidence type="ECO:0000313" key="2">
    <source>
        <dbReference type="Proteomes" id="UP000838756"/>
    </source>
</evidence>
<dbReference type="Proteomes" id="UP000838756">
    <property type="component" value="Unassembled WGS sequence"/>
</dbReference>
<dbReference type="EMBL" id="CAKXAJ010024818">
    <property type="protein sequence ID" value="CAH2230598.1"/>
    <property type="molecule type" value="Genomic_DNA"/>
</dbReference>
<evidence type="ECO:0000313" key="1">
    <source>
        <dbReference type="EMBL" id="CAH2230598.1"/>
    </source>
</evidence>
<reference evidence="1" key="1">
    <citation type="submission" date="2022-03" db="EMBL/GenBank/DDBJ databases">
        <authorList>
            <person name="Lindestad O."/>
        </authorList>
    </citation>
    <scope>NUCLEOTIDE SEQUENCE</scope>
</reference>
<gene>
    <name evidence="1" type="primary">jg19033</name>
    <name evidence="1" type="ORF">PAEG_LOCUS9797</name>
</gene>
<keyword evidence="2" id="KW-1185">Reference proteome</keyword>
<proteinExistence type="predicted"/>